<dbReference type="InterPro" id="IPR023301">
    <property type="entry name" value="NH3_CH4_mOase_suB_N"/>
</dbReference>
<dbReference type="EMBL" id="U31650">
    <property type="protein sequence ID" value="AAF37894.1"/>
    <property type="molecule type" value="Genomic_DNA"/>
</dbReference>
<keyword evidence="1" id="KW-0812">Transmembrane</keyword>
<feature type="binding site" evidence="3">
    <location>
        <position position="42"/>
    </location>
    <ligand>
        <name>Cu(2+)</name>
        <dbReference type="ChEBI" id="CHEBI:29036"/>
    </ligand>
</feature>
<sequence>MKALERMAELATGRVGKLLGLSVAAAVAATAASVAPAEAHGEKSQQAFLRMRTLNWYDVKWSKTSLNVNESMVLSGKVHVFSAWPQAVANPKSSFLNAGEPGPVLVRTAQFIGEQFAPRSVSLEVGKDYAFSIDLKARRAGRWHVHAQINVEGGGPIIGPGQWIEIKGDMADFKDPVTLLDGTTVDLETYGIDRIYAWHFPWMIAAAAWILYWFFKKGIIASYLRISEGKDEEQIGDDDRRVGAIVLAVTILATIIGYAVTNSTFPRTIPLQAGLQKPLTPIIEEGTAGVGPHVVTAELKGGVYKVPGRELTIQVKVTNKTDEPLKLGEYTAAGLRFLNPDVFTTKPEFPDYLLADRGLSTDPTPLAPGETKTIEVKVQDARWDIERLSDLAYDTDSQIGGLLMFFSPSGKRYATEIGGPVIPKFVAGDMP</sequence>
<gene>
    <name evidence="2" type="primary">pmoB</name>
</gene>
<dbReference type="SMR" id="Q9KX50"/>
<dbReference type="Gene3D" id="2.60.120.570">
    <property type="entry name" value="Particulate methane monooxygenase, b subunit. Chain: A, domain 1"/>
    <property type="match status" value="1"/>
</dbReference>
<keyword evidence="1" id="KW-1133">Transmembrane helix</keyword>
<reference evidence="2" key="1">
    <citation type="submission" date="1995-07" db="EMBL/GenBank/DDBJ databases">
        <authorList>
            <person name="Holmes A.J."/>
        </authorList>
    </citation>
    <scope>NUCLEOTIDE SEQUENCE</scope>
    <source>
        <strain evidence="2">OB3b</strain>
    </source>
</reference>
<dbReference type="Gene3D" id="1.10.287.710">
    <property type="entry name" value="Helix hairpin bin"/>
    <property type="match status" value="1"/>
</dbReference>
<protein>
    <submittedName>
        <fullName evidence="2">PmoB</fullName>
    </submittedName>
</protein>
<keyword evidence="3" id="KW-0479">Metal-binding</keyword>
<evidence type="ECO:0000313" key="2">
    <source>
        <dbReference type="EMBL" id="AAF37894.1"/>
    </source>
</evidence>
<dbReference type="NCBIfam" id="NF041640">
    <property type="entry name" value="AmoB_BACT"/>
    <property type="match status" value="1"/>
</dbReference>
<reference evidence="3" key="3">
    <citation type="journal article" date="2008" name="Biochemistry">
        <title>The metal centers of particulate methane monooxygenase from Methylosinus trichosporium OB3b.</title>
        <authorList>
            <person name="Hakemian A.S."/>
            <person name="Kondapalli K.C."/>
            <person name="Telser J."/>
            <person name="Hoffman B.M."/>
            <person name="Stemmler T.L."/>
            <person name="Rosenzweig A.C."/>
        </authorList>
    </citation>
    <scope>X-RAY CRYSTALLOGRAPHY (3.90 ANGSTROMS) OF 40-431 IN COMPLEX WITH CU(2+)</scope>
</reference>
<name>Q9KX50_METTR</name>
<accession>Q9KX50</accession>
<dbReference type="Pfam" id="PF04744">
    <property type="entry name" value="Monooxygenase_B"/>
    <property type="match status" value="1"/>
</dbReference>
<feature type="transmembrane region" description="Helical" evidence="1">
    <location>
        <begin position="196"/>
        <end position="215"/>
    </location>
</feature>
<dbReference type="EvolutionaryTrace" id="Q9KX50"/>
<dbReference type="InterPro" id="IPR023141">
    <property type="entry name" value="NH3_CH4_mOase_suB_hlx_hairpin"/>
</dbReference>
<keyword evidence="3" id="KW-0002">3D-structure</keyword>
<dbReference type="Gene3D" id="2.60.40.1580">
    <property type="entry name" value="Particulate methane monooxygenase, b subunit. Chain: A, domain 3"/>
    <property type="match status" value="1"/>
</dbReference>
<dbReference type="PDB" id="3CHX">
    <property type="method" value="X-ray"/>
    <property type="resolution" value="3.90 A"/>
    <property type="chains" value="A/E/I=40-431"/>
</dbReference>
<dbReference type="PDBsum" id="3CHX"/>
<reference evidence="2" key="2">
    <citation type="journal article" date="2000" name="Appl. Environ. Microbiol.">
        <title>Molecular analysis of the pmo (particulate methane monooxygenase) operons from two type II methanotrophs.</title>
        <authorList>
            <person name="Gilbert B."/>
            <person name="McDonald I.R."/>
            <person name="Finch R."/>
            <person name="Stafford G.P."/>
            <person name="Nielsen A.K."/>
            <person name="Murrell J.C."/>
        </authorList>
    </citation>
    <scope>NUCLEOTIDE SEQUENCE</scope>
    <source>
        <strain evidence="2">OB3b</strain>
    </source>
</reference>
<dbReference type="InterPro" id="IPR006833">
    <property type="entry name" value="NH3_CH4_mOase_B"/>
</dbReference>
<organism evidence="2">
    <name type="scientific">Methylosinus trichosporium</name>
    <dbReference type="NCBI Taxonomy" id="426"/>
    <lineage>
        <taxon>Bacteria</taxon>
        <taxon>Pseudomonadati</taxon>
        <taxon>Pseudomonadota</taxon>
        <taxon>Alphaproteobacteria</taxon>
        <taxon>Hyphomicrobiales</taxon>
        <taxon>Methylocystaceae</taxon>
        <taxon>Methylosinus</taxon>
    </lineage>
</organism>
<dbReference type="GO" id="GO:0046872">
    <property type="term" value="F:metal ion binding"/>
    <property type="evidence" value="ECO:0007669"/>
    <property type="project" value="UniProtKB-KW"/>
</dbReference>
<dbReference type="AlphaFoldDB" id="Q9KX50"/>
<evidence type="ECO:0007829" key="3">
    <source>
        <dbReference type="PDB" id="3CHX"/>
    </source>
</evidence>
<feature type="transmembrane region" description="Helical" evidence="1">
    <location>
        <begin position="242"/>
        <end position="260"/>
    </location>
</feature>
<feature type="binding site" evidence="3">
    <location>
        <position position="40"/>
    </location>
    <ligand>
        <name>Cu(2+)</name>
        <dbReference type="ChEBI" id="CHEBI:29036"/>
    </ligand>
</feature>
<keyword evidence="1" id="KW-0472">Membrane</keyword>
<proteinExistence type="evidence at protein level"/>
<dbReference type="InterPro" id="IPR023303">
    <property type="entry name" value="NH3_CH4_mOase_suB_C"/>
</dbReference>
<evidence type="ECO:0000256" key="1">
    <source>
        <dbReference type="SAM" id="Phobius"/>
    </source>
</evidence>
<dbReference type="NCBIfam" id="TIGR03079">
    <property type="entry name" value="CH4_NH3mon_ox_B"/>
    <property type="match status" value="1"/>
</dbReference>